<dbReference type="Gene3D" id="3.30.450.20">
    <property type="entry name" value="PAS domain"/>
    <property type="match status" value="1"/>
</dbReference>
<gene>
    <name evidence="1" type="ORF">G3A44_04715</name>
</gene>
<dbReference type="AlphaFoldDB" id="A0A7C9THC2"/>
<organism evidence="1 2">
    <name type="scientific">Ideonella livida</name>
    <dbReference type="NCBI Taxonomy" id="2707176"/>
    <lineage>
        <taxon>Bacteria</taxon>
        <taxon>Pseudomonadati</taxon>
        <taxon>Pseudomonadota</taxon>
        <taxon>Betaproteobacteria</taxon>
        <taxon>Burkholderiales</taxon>
        <taxon>Sphaerotilaceae</taxon>
        <taxon>Ideonella</taxon>
    </lineage>
</organism>
<keyword evidence="2" id="KW-1185">Reference proteome</keyword>
<evidence type="ECO:0000313" key="2">
    <source>
        <dbReference type="Proteomes" id="UP000484255"/>
    </source>
</evidence>
<name>A0A7C9THC2_9BURK</name>
<evidence type="ECO:0000313" key="1">
    <source>
        <dbReference type="EMBL" id="NDY90499.1"/>
    </source>
</evidence>
<dbReference type="EMBL" id="JAAGOH010000004">
    <property type="protein sequence ID" value="NDY90499.1"/>
    <property type="molecule type" value="Genomic_DNA"/>
</dbReference>
<protein>
    <submittedName>
        <fullName evidence="1">Phosphonate transporter</fullName>
    </submittedName>
</protein>
<accession>A0A7C9THC2</accession>
<dbReference type="InterPro" id="IPR035965">
    <property type="entry name" value="PAS-like_dom_sf"/>
</dbReference>
<sequence length="118" mass="13298">MLNDLPAEALDELPFGVIGFDAEQLVVRYNRHESQAAKFPVSEVMGQQVFVELAPCLNNYIVALRFELAMEQSQPLDAVVPYVLTFAMRPTRVRLRLLSDPALPLRFVLVQRQVSGLV</sequence>
<reference evidence="1 2" key="1">
    <citation type="submission" date="2020-02" db="EMBL/GenBank/DDBJ databases">
        <title>Ideonella bacterium strain TBM-1.</title>
        <authorList>
            <person name="Chen W.-M."/>
        </authorList>
    </citation>
    <scope>NUCLEOTIDE SEQUENCE [LARGE SCALE GENOMIC DNA]</scope>
    <source>
        <strain evidence="1 2">TBM-1</strain>
    </source>
</reference>
<comment type="caution">
    <text evidence="1">The sequence shown here is derived from an EMBL/GenBank/DDBJ whole genome shotgun (WGS) entry which is preliminary data.</text>
</comment>
<proteinExistence type="predicted"/>
<dbReference type="SUPFAM" id="SSF55785">
    <property type="entry name" value="PYP-like sensor domain (PAS domain)"/>
    <property type="match status" value="1"/>
</dbReference>
<dbReference type="Proteomes" id="UP000484255">
    <property type="component" value="Unassembled WGS sequence"/>
</dbReference>